<dbReference type="PANTHER" id="PTHR16290:SF0">
    <property type="entry name" value="DECAPPING PROTEIN 1, ISOFORM A"/>
    <property type="match status" value="1"/>
</dbReference>
<evidence type="ECO:0000256" key="1">
    <source>
        <dbReference type="ARBA" id="ARBA00004496"/>
    </source>
</evidence>
<dbReference type="GO" id="GO:0000290">
    <property type="term" value="P:deadenylation-dependent decapping of nuclear-transcribed mRNA"/>
    <property type="evidence" value="ECO:0007669"/>
    <property type="project" value="InterPro"/>
</dbReference>
<dbReference type="Pfam" id="PF06058">
    <property type="entry name" value="DCP1"/>
    <property type="match status" value="1"/>
</dbReference>
<dbReference type="RefSeq" id="XP_011049050.1">
    <property type="nucleotide sequence ID" value="XM_011050748.1"/>
</dbReference>
<dbReference type="SUPFAM" id="SSF50729">
    <property type="entry name" value="PH domain-like"/>
    <property type="match status" value="1"/>
</dbReference>
<dbReference type="AlphaFoldDB" id="T0S0Z1"/>
<dbReference type="VEuPathDB" id="FungiDB:SJAG_05694"/>
<keyword evidence="7" id="KW-1185">Reference proteome</keyword>
<evidence type="ECO:0000256" key="2">
    <source>
        <dbReference type="ARBA" id="ARBA00008778"/>
    </source>
</evidence>
<accession>T0S0Z1</accession>
<comment type="similarity">
    <text evidence="2">Belongs to the DCP1 family.</text>
</comment>
<keyword evidence="3" id="KW-0963">Cytoplasm</keyword>
<dbReference type="SMR" id="T0S0Z1"/>
<gene>
    <name evidence="6" type="primary">dcp1</name>
    <name evidence="5" type="ORF">SJAG_05694</name>
</gene>
<evidence type="ECO:0000313" key="6">
    <source>
        <dbReference type="JaponicusDB" id="SJAG_05694"/>
    </source>
</evidence>
<proteinExistence type="inferred from homology"/>
<dbReference type="eggNOG" id="KOG2868">
    <property type="taxonomic scope" value="Eukaryota"/>
</dbReference>
<evidence type="ECO:0000256" key="3">
    <source>
        <dbReference type="ARBA" id="ARBA00022490"/>
    </source>
</evidence>
<keyword evidence="4" id="KW-0507">mRNA processing</keyword>
<dbReference type="PANTHER" id="PTHR16290">
    <property type="entry name" value="TRANSCRIPTION FACTOR SMIF DECAPPING ENZYME DCP1"/>
    <property type="match status" value="1"/>
</dbReference>
<evidence type="ECO:0000313" key="5">
    <source>
        <dbReference type="EMBL" id="EQC52987.1"/>
    </source>
</evidence>
<dbReference type="EMBL" id="KE651168">
    <property type="protein sequence ID" value="EQC52987.1"/>
    <property type="molecule type" value="Genomic_DNA"/>
</dbReference>
<dbReference type="HOGENOM" id="CLU_2513929_0_0_1"/>
<dbReference type="STRING" id="402676.T0S0Z1"/>
<evidence type="ECO:0000313" key="7">
    <source>
        <dbReference type="Proteomes" id="UP000001744"/>
    </source>
</evidence>
<reference evidence="5 7" key="1">
    <citation type="journal article" date="2011" name="Science">
        <title>Comparative functional genomics of the fission yeasts.</title>
        <authorList>
            <person name="Rhind N."/>
            <person name="Chen Z."/>
            <person name="Yassour M."/>
            <person name="Thompson D.A."/>
            <person name="Haas B.J."/>
            <person name="Habib N."/>
            <person name="Wapinski I."/>
            <person name="Roy S."/>
            <person name="Lin M.F."/>
            <person name="Heiman D.I."/>
            <person name="Young S.K."/>
            <person name="Furuya K."/>
            <person name="Guo Y."/>
            <person name="Pidoux A."/>
            <person name="Chen H.M."/>
            <person name="Robbertse B."/>
            <person name="Goldberg J.M."/>
            <person name="Aoki K."/>
            <person name="Bayne E.H."/>
            <person name="Berlin A.M."/>
            <person name="Desjardins C.A."/>
            <person name="Dobbs E."/>
            <person name="Dukaj L."/>
            <person name="Fan L."/>
            <person name="FitzGerald M.G."/>
            <person name="French C."/>
            <person name="Gujja S."/>
            <person name="Hansen K."/>
            <person name="Keifenheim D."/>
            <person name="Levin J.Z."/>
            <person name="Mosher R.A."/>
            <person name="Mueller C.A."/>
            <person name="Pfiffner J."/>
            <person name="Priest M."/>
            <person name="Russ C."/>
            <person name="Smialowska A."/>
            <person name="Swoboda P."/>
            <person name="Sykes S.M."/>
            <person name="Vaughn M."/>
            <person name="Vengrova S."/>
            <person name="Yoder R."/>
            <person name="Zeng Q."/>
            <person name="Allshire R."/>
            <person name="Baulcombe D."/>
            <person name="Birren B.W."/>
            <person name="Brown W."/>
            <person name="Ekwall K."/>
            <person name="Kellis M."/>
            <person name="Leatherwood J."/>
            <person name="Levin H."/>
            <person name="Margalit H."/>
            <person name="Martienssen R."/>
            <person name="Nieduszynski C.A."/>
            <person name="Spatafora J.W."/>
            <person name="Friedman N."/>
            <person name="Dalgaard J.Z."/>
            <person name="Baumann P."/>
            <person name="Niki H."/>
            <person name="Regev A."/>
            <person name="Nusbaum C."/>
        </authorList>
    </citation>
    <scope>NUCLEOTIDE SEQUENCE [LARGE SCALE GENOMIC DNA]</scope>
    <source>
        <strain evidence="7">yFS275 / FY16936</strain>
    </source>
</reference>
<dbReference type="GO" id="GO:0006397">
    <property type="term" value="P:mRNA processing"/>
    <property type="evidence" value="ECO:0007669"/>
    <property type="project" value="UniProtKB-KW"/>
</dbReference>
<dbReference type="GeneID" id="22831088"/>
<protein>
    <submittedName>
        <fullName evidence="5">mRNA decapping complex regulatory subunit Dcp1</fullName>
    </submittedName>
</protein>
<dbReference type="Proteomes" id="UP000001744">
    <property type="component" value="Unassembled WGS sequence"/>
</dbReference>
<dbReference type="Gene3D" id="2.30.29.30">
    <property type="entry name" value="Pleckstrin-homology domain (PH domain)/Phosphotyrosine-binding domain (PTB)"/>
    <property type="match status" value="1"/>
</dbReference>
<evidence type="ECO:0000256" key="4">
    <source>
        <dbReference type="ARBA" id="ARBA00022664"/>
    </source>
</evidence>
<sequence>MEDEASSTNALNVRVLKFHYPQVQSIVDVASHVAVYQFDVQLQKWLKSSVEGTFFLVKDQDNRLGYIILNRNSLENLFFVYSTGV</sequence>
<dbReference type="GO" id="GO:0008047">
    <property type="term" value="F:enzyme activator activity"/>
    <property type="evidence" value="ECO:0007669"/>
    <property type="project" value="InterPro"/>
</dbReference>
<dbReference type="InterPro" id="IPR011993">
    <property type="entry name" value="PH-like_dom_sf"/>
</dbReference>
<dbReference type="OrthoDB" id="440673at2759"/>
<dbReference type="InterPro" id="IPR010334">
    <property type="entry name" value="Dcp1"/>
</dbReference>
<dbReference type="GO" id="GO:0005737">
    <property type="term" value="C:cytoplasm"/>
    <property type="evidence" value="ECO:0007669"/>
    <property type="project" value="UniProtKB-SubCell"/>
</dbReference>
<comment type="subcellular location">
    <subcellularLocation>
        <location evidence="1">Cytoplasm</location>
    </subcellularLocation>
</comment>
<name>T0S0Z1_SCHJY</name>
<organism evidence="5 7">
    <name type="scientific">Schizosaccharomyces japonicus (strain yFS275 / FY16936)</name>
    <name type="common">Fission yeast</name>
    <dbReference type="NCBI Taxonomy" id="402676"/>
    <lineage>
        <taxon>Eukaryota</taxon>
        <taxon>Fungi</taxon>
        <taxon>Dikarya</taxon>
        <taxon>Ascomycota</taxon>
        <taxon>Taphrinomycotina</taxon>
        <taxon>Schizosaccharomycetes</taxon>
        <taxon>Schizosaccharomycetales</taxon>
        <taxon>Schizosaccharomycetaceae</taxon>
        <taxon>Schizosaccharomyces</taxon>
    </lineage>
</organism>
<dbReference type="JaponicusDB" id="SJAG_05694">
    <property type="gene designation" value="dcp1"/>
</dbReference>